<keyword evidence="2" id="KW-1185">Reference proteome</keyword>
<accession>A0A1I5SYH4</accession>
<name>A0A1I5SYH4_9BACT</name>
<dbReference type="OrthoDB" id="3831186at2"/>
<gene>
    <name evidence="1" type="ORF">SAMN04515674_105272</name>
</gene>
<sequence length="148" mass="16885">MERFSERLEYVLRTYRDHPMQISDLSKALNYSKSQASKLYQYISGHSEPKLENLTELRKVFPRLSLTWLATGDGEMVEVDVKAILEENERLRKENENLRSRENIFINTLGALGASPKSLGDSISQSVMLNFPEIDMAMNTPKSLMGNA</sequence>
<dbReference type="EMBL" id="FOXH01000005">
    <property type="protein sequence ID" value="SFP75681.1"/>
    <property type="molecule type" value="Genomic_DNA"/>
</dbReference>
<protein>
    <submittedName>
        <fullName evidence="1">Uncharacterized protein</fullName>
    </submittedName>
</protein>
<proteinExistence type="predicted"/>
<reference evidence="1 2" key="1">
    <citation type="submission" date="2016-10" db="EMBL/GenBank/DDBJ databases">
        <authorList>
            <person name="de Groot N.N."/>
        </authorList>
    </citation>
    <scope>NUCLEOTIDE SEQUENCE [LARGE SCALE GENOMIC DNA]</scope>
    <source>
        <strain evidence="2">E92,LMG 26720,CCM 7988</strain>
    </source>
</reference>
<dbReference type="AlphaFoldDB" id="A0A1I5SYH4"/>
<organism evidence="1 2">
    <name type="scientific">Pseudarcicella hirudinis</name>
    <dbReference type="NCBI Taxonomy" id="1079859"/>
    <lineage>
        <taxon>Bacteria</taxon>
        <taxon>Pseudomonadati</taxon>
        <taxon>Bacteroidota</taxon>
        <taxon>Cytophagia</taxon>
        <taxon>Cytophagales</taxon>
        <taxon>Flectobacillaceae</taxon>
        <taxon>Pseudarcicella</taxon>
    </lineage>
</organism>
<evidence type="ECO:0000313" key="2">
    <source>
        <dbReference type="Proteomes" id="UP000199306"/>
    </source>
</evidence>
<dbReference type="STRING" id="1079859.SAMN04515674_105272"/>
<evidence type="ECO:0000313" key="1">
    <source>
        <dbReference type="EMBL" id="SFP75681.1"/>
    </source>
</evidence>
<dbReference type="Proteomes" id="UP000199306">
    <property type="component" value="Unassembled WGS sequence"/>
</dbReference>
<dbReference type="RefSeq" id="WP_092016847.1">
    <property type="nucleotide sequence ID" value="NZ_FOXH01000005.1"/>
</dbReference>